<keyword evidence="1" id="KW-0472">Membrane</keyword>
<dbReference type="SUPFAM" id="SSF81383">
    <property type="entry name" value="F-box domain"/>
    <property type="match status" value="1"/>
</dbReference>
<accession>A0A6A1VMT4</accession>
<name>A0A6A1VMT4_9ROSI</name>
<protein>
    <submittedName>
        <fullName evidence="4">F-box protein CPR30</fullName>
    </submittedName>
</protein>
<organism evidence="4 5">
    <name type="scientific">Morella rubra</name>
    <name type="common">Chinese bayberry</name>
    <dbReference type="NCBI Taxonomy" id="262757"/>
    <lineage>
        <taxon>Eukaryota</taxon>
        <taxon>Viridiplantae</taxon>
        <taxon>Streptophyta</taxon>
        <taxon>Embryophyta</taxon>
        <taxon>Tracheophyta</taxon>
        <taxon>Spermatophyta</taxon>
        <taxon>Magnoliopsida</taxon>
        <taxon>eudicotyledons</taxon>
        <taxon>Gunneridae</taxon>
        <taxon>Pentapetalae</taxon>
        <taxon>rosids</taxon>
        <taxon>fabids</taxon>
        <taxon>Fagales</taxon>
        <taxon>Myricaceae</taxon>
        <taxon>Morella</taxon>
    </lineage>
</organism>
<dbReference type="AlphaFoldDB" id="A0A6A1VMT4"/>
<dbReference type="OrthoDB" id="1924677at2759"/>
<evidence type="ECO:0000256" key="1">
    <source>
        <dbReference type="SAM" id="Phobius"/>
    </source>
</evidence>
<dbReference type="EMBL" id="RXIC02000023">
    <property type="protein sequence ID" value="KAB1214182.1"/>
    <property type="molecule type" value="Genomic_DNA"/>
</dbReference>
<reference evidence="4 5" key="1">
    <citation type="journal article" date="2019" name="Plant Biotechnol. J.">
        <title>The red bayberry genome and genetic basis of sex determination.</title>
        <authorList>
            <person name="Jia H.M."/>
            <person name="Jia H.J."/>
            <person name="Cai Q.L."/>
            <person name="Wang Y."/>
            <person name="Zhao H.B."/>
            <person name="Yang W.F."/>
            <person name="Wang G.Y."/>
            <person name="Li Y.H."/>
            <person name="Zhan D.L."/>
            <person name="Shen Y.T."/>
            <person name="Niu Q.F."/>
            <person name="Chang L."/>
            <person name="Qiu J."/>
            <person name="Zhao L."/>
            <person name="Xie H.B."/>
            <person name="Fu W.Y."/>
            <person name="Jin J."/>
            <person name="Li X.W."/>
            <person name="Jiao Y."/>
            <person name="Zhou C.C."/>
            <person name="Tu T."/>
            <person name="Chai C.Y."/>
            <person name="Gao J.L."/>
            <person name="Fan L.J."/>
            <person name="van de Weg E."/>
            <person name="Wang J.Y."/>
            <person name="Gao Z.S."/>
        </authorList>
    </citation>
    <scope>NUCLEOTIDE SEQUENCE [LARGE SCALE GENOMIC DNA]</scope>
    <source>
        <tissue evidence="4">Leaves</tissue>
    </source>
</reference>
<evidence type="ECO:0000313" key="5">
    <source>
        <dbReference type="Proteomes" id="UP000516437"/>
    </source>
</evidence>
<dbReference type="InterPro" id="IPR050796">
    <property type="entry name" value="SCF_F-box_component"/>
</dbReference>
<dbReference type="Gene3D" id="1.20.1280.50">
    <property type="match status" value="1"/>
</dbReference>
<gene>
    <name evidence="4" type="ORF">CJ030_MR5G027203</name>
</gene>
<comment type="caution">
    <text evidence="4">The sequence shown here is derived from an EMBL/GenBank/DDBJ whole genome shotgun (WGS) entry which is preliminary data.</text>
</comment>
<sequence>MEKCMENAIPHDIVLDILPRLSCKSLQRFKSVCEEWSCLISGPQFLRKNFLLTNARKDSSLWKCMYVASRGSDLVSGRFVLETSDCKGSTREVRVDRGPTSTGEFDFLGSCNGLLLLSRGDDDLFIWNPCSGKKKKVACPRLLVLARHYVLTRISGLAYDSSSEDYKAVFGLHLNPGWIEILLYSFRTSTWKIIHIKALPFMLSPEQGATENGAPHWASSNREIVYFDPAEEKFRNLSFPADRKATYSRIAFGALGGCLSVTYIFTFMWETWVMREYGMEESWMKLFVVDVPNSWDKYLHLRPLCFTKKGEVLMEVLMEEDEKVEKRIVVYNLRDSSKTHVSSLDNKYKLHYWRSKNLGIKLVTYLETSDFPPDYGH</sequence>
<dbReference type="InterPro" id="IPR036047">
    <property type="entry name" value="F-box-like_dom_sf"/>
</dbReference>
<dbReference type="Proteomes" id="UP000516437">
    <property type="component" value="Chromosome 5"/>
</dbReference>
<evidence type="ECO:0000259" key="3">
    <source>
        <dbReference type="Pfam" id="PF07734"/>
    </source>
</evidence>
<keyword evidence="1" id="KW-1133">Transmembrane helix</keyword>
<dbReference type="Pfam" id="PF07734">
    <property type="entry name" value="FBA_1"/>
    <property type="match status" value="1"/>
</dbReference>
<dbReference type="InterPro" id="IPR017451">
    <property type="entry name" value="F-box-assoc_interact_dom"/>
</dbReference>
<dbReference type="Pfam" id="PF00646">
    <property type="entry name" value="F-box"/>
    <property type="match status" value="1"/>
</dbReference>
<dbReference type="PANTHER" id="PTHR31672:SF13">
    <property type="entry name" value="F-BOX PROTEIN CPR30-LIKE"/>
    <property type="match status" value="1"/>
</dbReference>
<dbReference type="InterPro" id="IPR006527">
    <property type="entry name" value="F-box-assoc_dom_typ1"/>
</dbReference>
<keyword evidence="5" id="KW-1185">Reference proteome</keyword>
<dbReference type="InterPro" id="IPR001810">
    <property type="entry name" value="F-box_dom"/>
</dbReference>
<dbReference type="PANTHER" id="PTHR31672">
    <property type="entry name" value="BNACNNG10540D PROTEIN"/>
    <property type="match status" value="1"/>
</dbReference>
<evidence type="ECO:0000313" key="4">
    <source>
        <dbReference type="EMBL" id="KAB1214182.1"/>
    </source>
</evidence>
<evidence type="ECO:0000259" key="2">
    <source>
        <dbReference type="Pfam" id="PF00646"/>
    </source>
</evidence>
<keyword evidence="1" id="KW-0812">Transmembrane</keyword>
<feature type="transmembrane region" description="Helical" evidence="1">
    <location>
        <begin position="250"/>
        <end position="269"/>
    </location>
</feature>
<feature type="domain" description="F-box associated beta-propeller type 1" evidence="3">
    <location>
        <begin position="108"/>
        <end position="335"/>
    </location>
</feature>
<dbReference type="NCBIfam" id="TIGR01640">
    <property type="entry name" value="F_box_assoc_1"/>
    <property type="match status" value="1"/>
</dbReference>
<proteinExistence type="predicted"/>
<feature type="domain" description="F-box" evidence="2">
    <location>
        <begin position="9"/>
        <end position="47"/>
    </location>
</feature>